<dbReference type="AlphaFoldDB" id="A0A9P5IRH2"/>
<reference evidence="3 4" key="1">
    <citation type="journal article" date="2020" name="Genome Biol. Evol.">
        <title>Comparative genomics of Sclerotiniaceae.</title>
        <authorList>
            <person name="Valero Jimenez C.A."/>
            <person name="Steentjes M."/>
            <person name="Scholten O.E."/>
            <person name="Van Kan J.A.L."/>
        </authorList>
    </citation>
    <scope>NUCLEOTIDE SEQUENCE [LARGE SCALE GENOMIC DNA]</scope>
    <source>
        <strain evidence="3 4">MUCL 94</strain>
    </source>
</reference>
<organism evidence="3 4">
    <name type="scientific">Botrytis byssoidea</name>
    <dbReference type="NCBI Taxonomy" id="139641"/>
    <lineage>
        <taxon>Eukaryota</taxon>
        <taxon>Fungi</taxon>
        <taxon>Dikarya</taxon>
        <taxon>Ascomycota</taxon>
        <taxon>Pezizomycotina</taxon>
        <taxon>Leotiomycetes</taxon>
        <taxon>Helotiales</taxon>
        <taxon>Sclerotiniaceae</taxon>
        <taxon>Botrytis</taxon>
    </lineage>
</organism>
<proteinExistence type="predicted"/>
<accession>A0A9P5IRH2</accession>
<keyword evidence="4" id="KW-1185">Reference proteome</keyword>
<dbReference type="PANTHER" id="PTHR39602">
    <property type="entry name" value="ACW-9"/>
    <property type="match status" value="1"/>
</dbReference>
<dbReference type="PANTHER" id="PTHR39602:SF2">
    <property type="entry name" value="ACW-9"/>
    <property type="match status" value="1"/>
</dbReference>
<evidence type="ECO:0000256" key="2">
    <source>
        <dbReference type="SAM" id="SignalP"/>
    </source>
</evidence>
<feature type="compositionally biased region" description="Pro residues" evidence="1">
    <location>
        <begin position="98"/>
        <end position="107"/>
    </location>
</feature>
<gene>
    <name evidence="3" type="ORF">EAE97_004039</name>
</gene>
<comment type="caution">
    <text evidence="3">The sequence shown here is derived from an EMBL/GenBank/DDBJ whole genome shotgun (WGS) entry which is preliminary data.</text>
</comment>
<feature type="chain" id="PRO_5040327187" description="Extracellular membrane protein CFEM domain-containing protein" evidence="2">
    <location>
        <begin position="18"/>
        <end position="385"/>
    </location>
</feature>
<dbReference type="GeneID" id="62147628"/>
<protein>
    <recommendedName>
        <fullName evidence="5">Extracellular membrane protein CFEM domain-containing protein</fullName>
    </recommendedName>
</protein>
<dbReference type="Proteomes" id="UP000710849">
    <property type="component" value="Unassembled WGS sequence"/>
</dbReference>
<dbReference type="EMBL" id="RCSW01000006">
    <property type="protein sequence ID" value="KAF7948628.1"/>
    <property type="molecule type" value="Genomic_DNA"/>
</dbReference>
<evidence type="ECO:0000313" key="4">
    <source>
        <dbReference type="Proteomes" id="UP000710849"/>
    </source>
</evidence>
<evidence type="ECO:0008006" key="5">
    <source>
        <dbReference type="Google" id="ProtNLM"/>
    </source>
</evidence>
<dbReference type="RefSeq" id="XP_038735160.1">
    <property type="nucleotide sequence ID" value="XM_038874551.1"/>
</dbReference>
<feature type="region of interest" description="Disordered" evidence="1">
    <location>
        <begin position="51"/>
        <end position="107"/>
    </location>
</feature>
<sequence>MRFSVIAASMFAGAAMAATSTDYVTEEVTITSCAATVTDCPARSTQVSTTIYSRTSSTEAAPSSVTPAGQPSNSGPVASGPASSAPVASAPASSAPAVSPPAPSAPAPSPSADACAATCATEYNTCRSAPDANRSLCASNYASCLGYSPYDSNGSLVTPTACSSVASATSAPVSSAPATSVLVPVSSAPAPSPSADACAATCATEYNTCRSAPDANRSLCASNYASCLGYSPYDSNGSLVTPTACSSVASATSAPASSAPAVSAPASSKPAGFTPTYATPAASSAGSSLGVVVSSPAPAVSVVAITTCIPTVIYSTISLSGHETTAPGVPAASAKPSSTGYISVPANGTTPVATQTPLAFTGAAANLQVGGAAIAAVFGLAAFLL</sequence>
<name>A0A9P5IRH2_9HELO</name>
<feature type="signal peptide" evidence="2">
    <location>
        <begin position="1"/>
        <end position="17"/>
    </location>
</feature>
<evidence type="ECO:0000313" key="3">
    <source>
        <dbReference type="EMBL" id="KAF7948628.1"/>
    </source>
</evidence>
<feature type="compositionally biased region" description="Low complexity" evidence="1">
    <location>
        <begin position="71"/>
        <end position="97"/>
    </location>
</feature>
<feature type="compositionally biased region" description="Polar residues" evidence="1">
    <location>
        <begin position="51"/>
        <end position="70"/>
    </location>
</feature>
<keyword evidence="2" id="KW-0732">Signal</keyword>
<evidence type="ECO:0000256" key="1">
    <source>
        <dbReference type="SAM" id="MobiDB-lite"/>
    </source>
</evidence>